<dbReference type="EMBL" id="JARK01000091">
    <property type="protein sequence ID" value="EYC43528.1"/>
    <property type="molecule type" value="Genomic_DNA"/>
</dbReference>
<name>A0A016WX15_9BILA</name>
<reference evidence="2" key="1">
    <citation type="journal article" date="2015" name="Nat. Genet.">
        <title>The genome and transcriptome of the zoonotic hookworm Ancylostoma ceylanicum identify infection-specific gene families.</title>
        <authorList>
            <person name="Schwarz E.M."/>
            <person name="Hu Y."/>
            <person name="Antoshechkin I."/>
            <person name="Miller M.M."/>
            <person name="Sternberg P.W."/>
            <person name="Aroian R.V."/>
        </authorList>
    </citation>
    <scope>NUCLEOTIDE SEQUENCE</scope>
    <source>
        <strain evidence="2">HY135</strain>
    </source>
</reference>
<sequence length="209" mass="23654">MISSLTKELREHHSCLKERPKIMYRSEDIREKPFSGNFVELLRSPDFKTVLENWSVWRSKGALQLYAQYCQKRLYTCSTPLVLCSLKIPTRSVAFTLRRNPTESKPVEYVLQSNNAADLFQHVSSCIRRDTSTKPLSPFSLRAISEAKVSPTAIVEIHPMRARVGGTRLSCISPRSEIGLSDPYHLRAAGPCKTVYRKPGLFPGKTGQL</sequence>
<comment type="caution">
    <text evidence="1">The sequence shown here is derived from an EMBL/GenBank/DDBJ whole genome shotgun (WGS) entry which is preliminary data.</text>
</comment>
<proteinExistence type="predicted"/>
<organism evidence="1 2">
    <name type="scientific">Ancylostoma ceylanicum</name>
    <dbReference type="NCBI Taxonomy" id="53326"/>
    <lineage>
        <taxon>Eukaryota</taxon>
        <taxon>Metazoa</taxon>
        <taxon>Ecdysozoa</taxon>
        <taxon>Nematoda</taxon>
        <taxon>Chromadorea</taxon>
        <taxon>Rhabditida</taxon>
        <taxon>Rhabditina</taxon>
        <taxon>Rhabditomorpha</taxon>
        <taxon>Strongyloidea</taxon>
        <taxon>Ancylostomatidae</taxon>
        <taxon>Ancylostomatinae</taxon>
        <taxon>Ancylostoma</taxon>
    </lineage>
</organism>
<evidence type="ECO:0000313" key="2">
    <source>
        <dbReference type="Proteomes" id="UP000024635"/>
    </source>
</evidence>
<dbReference type="Proteomes" id="UP000024635">
    <property type="component" value="Unassembled WGS sequence"/>
</dbReference>
<evidence type="ECO:0000313" key="1">
    <source>
        <dbReference type="EMBL" id="EYC43528.1"/>
    </source>
</evidence>
<gene>
    <name evidence="1" type="primary">Acey_s0491.g2408</name>
    <name evidence="1" type="ORF">Y032_0491g2408</name>
</gene>
<protein>
    <submittedName>
        <fullName evidence="1">Uncharacterized protein</fullName>
    </submittedName>
</protein>
<keyword evidence="2" id="KW-1185">Reference proteome</keyword>
<dbReference type="AlphaFoldDB" id="A0A016WX15"/>
<accession>A0A016WX15</accession>